<dbReference type="CDD" id="cd20336">
    <property type="entry name" value="Rcat_RBR"/>
    <property type="match status" value="1"/>
</dbReference>
<evidence type="ECO:0000256" key="9">
    <source>
        <dbReference type="PROSITE-ProRule" id="PRU00175"/>
    </source>
</evidence>
<keyword evidence="7" id="KW-0833">Ubl conjugation pathway</keyword>
<dbReference type="PROSITE" id="PS50908">
    <property type="entry name" value="RWD"/>
    <property type="match status" value="1"/>
</dbReference>
<dbReference type="EC" id="2.3.2.31" evidence="2"/>
<dbReference type="Gene3D" id="3.30.40.10">
    <property type="entry name" value="Zinc/RING finger domain, C3HC4 (zinc finger)"/>
    <property type="match status" value="1"/>
</dbReference>
<evidence type="ECO:0000256" key="4">
    <source>
        <dbReference type="ARBA" id="ARBA00022723"/>
    </source>
</evidence>
<dbReference type="InterPro" id="IPR013083">
    <property type="entry name" value="Znf_RING/FYVE/PHD"/>
</dbReference>
<keyword evidence="6 9" id="KW-0863">Zinc-finger</keyword>
<dbReference type="SMART" id="SM00647">
    <property type="entry name" value="IBR"/>
    <property type="match status" value="2"/>
</dbReference>
<dbReference type="InterPro" id="IPR044066">
    <property type="entry name" value="TRIAD_supradom"/>
</dbReference>
<dbReference type="Proteomes" id="UP000789759">
    <property type="component" value="Unassembled WGS sequence"/>
</dbReference>
<evidence type="ECO:0000256" key="6">
    <source>
        <dbReference type="ARBA" id="ARBA00022771"/>
    </source>
</evidence>
<dbReference type="CDD" id="cd20335">
    <property type="entry name" value="BRcat_RBR"/>
    <property type="match status" value="1"/>
</dbReference>
<feature type="domain" description="RING-type" evidence="13">
    <location>
        <begin position="232"/>
        <end position="468"/>
    </location>
</feature>
<evidence type="ECO:0000313" key="15">
    <source>
        <dbReference type="Proteomes" id="UP000789759"/>
    </source>
</evidence>
<dbReference type="GO" id="GO:0016567">
    <property type="term" value="P:protein ubiquitination"/>
    <property type="evidence" value="ECO:0007669"/>
    <property type="project" value="InterPro"/>
</dbReference>
<dbReference type="Pfam" id="PF05773">
    <property type="entry name" value="RWD"/>
    <property type="match status" value="1"/>
</dbReference>
<dbReference type="EMBL" id="CAJVQA010001674">
    <property type="protein sequence ID" value="CAG8522146.1"/>
    <property type="molecule type" value="Genomic_DNA"/>
</dbReference>
<keyword evidence="8" id="KW-0862">Zinc</keyword>
<dbReference type="InterPro" id="IPR017907">
    <property type="entry name" value="Znf_RING_CS"/>
</dbReference>
<dbReference type="PROSITE" id="PS00518">
    <property type="entry name" value="ZF_RING_1"/>
    <property type="match status" value="2"/>
</dbReference>
<dbReference type="InterPro" id="IPR001841">
    <property type="entry name" value="Znf_RING"/>
</dbReference>
<evidence type="ECO:0000256" key="8">
    <source>
        <dbReference type="ARBA" id="ARBA00022833"/>
    </source>
</evidence>
<feature type="coiled-coil region" evidence="10">
    <location>
        <begin position="607"/>
        <end position="645"/>
    </location>
</feature>
<feature type="domain" description="RING-type" evidence="11">
    <location>
        <begin position="236"/>
        <end position="282"/>
    </location>
</feature>
<evidence type="ECO:0000313" key="14">
    <source>
        <dbReference type="EMBL" id="CAG8522146.1"/>
    </source>
</evidence>
<protein>
    <recommendedName>
        <fullName evidence="2">RBR-type E3 ubiquitin transferase</fullName>
        <ecNumber evidence="2">2.3.2.31</ecNumber>
    </recommendedName>
</protein>
<dbReference type="GO" id="GO:0061630">
    <property type="term" value="F:ubiquitin protein ligase activity"/>
    <property type="evidence" value="ECO:0007669"/>
    <property type="project" value="UniProtKB-EC"/>
</dbReference>
<dbReference type="SUPFAM" id="SSF57850">
    <property type="entry name" value="RING/U-box"/>
    <property type="match status" value="2"/>
</dbReference>
<dbReference type="InterPro" id="IPR031127">
    <property type="entry name" value="E3_UB_ligase_RBR"/>
</dbReference>
<name>A0A9N9A9X2_9GLOM</name>
<evidence type="ECO:0000256" key="5">
    <source>
        <dbReference type="ARBA" id="ARBA00022737"/>
    </source>
</evidence>
<evidence type="ECO:0000256" key="7">
    <source>
        <dbReference type="ARBA" id="ARBA00022786"/>
    </source>
</evidence>
<keyword evidence="3" id="KW-0808">Transferase</keyword>
<dbReference type="PANTHER" id="PTHR11685">
    <property type="entry name" value="RBR FAMILY RING FINGER AND IBR DOMAIN-CONTAINING"/>
    <property type="match status" value="1"/>
</dbReference>
<organism evidence="14 15">
    <name type="scientific">Cetraspora pellucida</name>
    <dbReference type="NCBI Taxonomy" id="1433469"/>
    <lineage>
        <taxon>Eukaryota</taxon>
        <taxon>Fungi</taxon>
        <taxon>Fungi incertae sedis</taxon>
        <taxon>Mucoromycota</taxon>
        <taxon>Glomeromycotina</taxon>
        <taxon>Glomeromycetes</taxon>
        <taxon>Diversisporales</taxon>
        <taxon>Gigasporaceae</taxon>
        <taxon>Cetraspora</taxon>
    </lineage>
</organism>
<evidence type="ECO:0000256" key="1">
    <source>
        <dbReference type="ARBA" id="ARBA00001798"/>
    </source>
</evidence>
<dbReference type="Pfam" id="PF22191">
    <property type="entry name" value="IBR_1"/>
    <property type="match status" value="1"/>
</dbReference>
<comment type="caution">
    <text evidence="14">The sequence shown here is derived from an EMBL/GenBank/DDBJ whole genome shotgun (WGS) entry which is preliminary data.</text>
</comment>
<keyword evidence="10" id="KW-0175">Coiled coil</keyword>
<dbReference type="GO" id="GO:0008270">
    <property type="term" value="F:zinc ion binding"/>
    <property type="evidence" value="ECO:0007669"/>
    <property type="project" value="UniProtKB-KW"/>
</dbReference>
<evidence type="ECO:0000256" key="2">
    <source>
        <dbReference type="ARBA" id="ARBA00012251"/>
    </source>
</evidence>
<dbReference type="Gene3D" id="3.10.110.10">
    <property type="entry name" value="Ubiquitin Conjugating Enzyme"/>
    <property type="match status" value="1"/>
</dbReference>
<dbReference type="OrthoDB" id="1431934at2759"/>
<evidence type="ECO:0000259" key="12">
    <source>
        <dbReference type="PROSITE" id="PS50908"/>
    </source>
</evidence>
<feature type="domain" description="RWD" evidence="12">
    <location>
        <begin position="4"/>
        <end position="127"/>
    </location>
</feature>
<dbReference type="InterPro" id="IPR016135">
    <property type="entry name" value="UBQ-conjugating_enzyme/RWD"/>
</dbReference>
<evidence type="ECO:0000259" key="13">
    <source>
        <dbReference type="PROSITE" id="PS51873"/>
    </source>
</evidence>
<accession>A0A9N9A9X2</accession>
<dbReference type="PROSITE" id="PS50089">
    <property type="entry name" value="ZF_RING_2"/>
    <property type="match status" value="1"/>
</dbReference>
<dbReference type="InterPro" id="IPR002867">
    <property type="entry name" value="IBR_dom"/>
</dbReference>
<evidence type="ECO:0000256" key="3">
    <source>
        <dbReference type="ARBA" id="ARBA00022679"/>
    </source>
</evidence>
<comment type="catalytic activity">
    <reaction evidence="1">
        <text>[E2 ubiquitin-conjugating enzyme]-S-ubiquitinyl-L-cysteine + [acceptor protein]-L-lysine = [E2 ubiquitin-conjugating enzyme]-L-cysteine + [acceptor protein]-N(6)-ubiquitinyl-L-lysine.</text>
        <dbReference type="EC" id="2.3.2.31"/>
    </reaction>
</comment>
<reference evidence="14" key="1">
    <citation type="submission" date="2021-06" db="EMBL/GenBank/DDBJ databases">
        <authorList>
            <person name="Kallberg Y."/>
            <person name="Tangrot J."/>
            <person name="Rosling A."/>
        </authorList>
    </citation>
    <scope>NUCLEOTIDE SEQUENCE</scope>
    <source>
        <strain evidence="14">FL966</strain>
    </source>
</reference>
<keyword evidence="4" id="KW-0479">Metal-binding</keyword>
<sequence>MINEEIEVLQTIYAHDFTISNTNPRWYGVMVATGNSFQHENAEVIEQYVHLLFHKPSEYPSVPVKVHIATPVLKTNIKASNSSNVNDGNIKEELEIILNLKAQEMANNEEFAMYEIAELARNWLWDNQRLSDTSNVNHDWWVGELPDRIFNWQTNSYSPSKITELQFRVEFQVIESIQESCGIEVDIAKVRSFLMMNLWNVEKTIEAITKNINEKNYDANISIIHVDADEVDEKSCNICFDTFLSCEMITFVICNHSVCNECLIQYLSLKISENQVFTIGCPGAINCPYFVDPITIGRLLSPKLVCKYYSCLRESFTQLQHHTGITKKSTTVSQSAKKFSWCINPKCDHSLSQQNADSIETPTILHCNGCTSTWCSSCDVIGGHWPSSCKDYETYLLTNHTIKLLKIIKSQLLDITTKPCPNCKILITKNGGCMHMTCKFCQHQFCWGCLVDWRLRDHSNLYECDQQSSEGVETSFGVFDENDMQFLPGAFQRKFKQGVIIHSQAIRKEQMDFDILVKQYKDGSNTKNIRNLKIYVTKLLIQVNYVMKFTSVGLFSKSDKDKNEVKKGIEMLQRLEFGLRSLENIREQIIEIEKDNFGKGKSNIFSMVDEEKRFKSLECEIELCKERLENNIKNFVKLLNSYDKLTNI</sequence>
<gene>
    <name evidence="14" type="ORF">CPELLU_LOCUS3438</name>
</gene>
<dbReference type="PROSITE" id="PS51873">
    <property type="entry name" value="TRIAD"/>
    <property type="match status" value="1"/>
</dbReference>
<dbReference type="SUPFAM" id="SSF54495">
    <property type="entry name" value="UBC-like"/>
    <property type="match status" value="1"/>
</dbReference>
<dbReference type="Gene3D" id="1.20.120.1750">
    <property type="match status" value="1"/>
</dbReference>
<proteinExistence type="predicted"/>
<keyword evidence="5" id="KW-0677">Repeat</keyword>
<dbReference type="AlphaFoldDB" id="A0A9N9A9X2"/>
<evidence type="ECO:0000259" key="11">
    <source>
        <dbReference type="PROSITE" id="PS50089"/>
    </source>
</evidence>
<dbReference type="InterPro" id="IPR006575">
    <property type="entry name" value="RWD_dom"/>
</dbReference>
<keyword evidence="15" id="KW-1185">Reference proteome</keyword>
<evidence type="ECO:0000256" key="10">
    <source>
        <dbReference type="SAM" id="Coils"/>
    </source>
</evidence>